<feature type="compositionally biased region" description="Basic and acidic residues" evidence="1">
    <location>
        <begin position="49"/>
        <end position="80"/>
    </location>
</feature>
<comment type="caution">
    <text evidence="2">The sequence shown here is derived from an EMBL/GenBank/DDBJ whole genome shotgun (WGS) entry which is preliminary data.</text>
</comment>
<name>A0A830F9F6_9EURY</name>
<feature type="region of interest" description="Disordered" evidence="1">
    <location>
        <begin position="44"/>
        <end position="87"/>
    </location>
</feature>
<protein>
    <submittedName>
        <fullName evidence="2">Uncharacterized protein</fullName>
    </submittedName>
</protein>
<gene>
    <name evidence="2" type="ORF">GCM10009039_08200</name>
</gene>
<feature type="compositionally biased region" description="Basic and acidic residues" evidence="1">
    <location>
        <begin position="1"/>
        <end position="12"/>
    </location>
</feature>
<dbReference type="Proteomes" id="UP000607197">
    <property type="component" value="Unassembled WGS sequence"/>
</dbReference>
<evidence type="ECO:0000313" key="2">
    <source>
        <dbReference type="EMBL" id="GGL52284.1"/>
    </source>
</evidence>
<evidence type="ECO:0000313" key="3">
    <source>
        <dbReference type="Proteomes" id="UP000607197"/>
    </source>
</evidence>
<dbReference type="AlphaFoldDB" id="A0A830F9F6"/>
<feature type="region of interest" description="Disordered" evidence="1">
    <location>
        <begin position="1"/>
        <end position="24"/>
    </location>
</feature>
<sequence>MRERDCAADGRAVELSSTGVSQMAGECASDVPVIDRGVIRVEAPGYTMADDKSGRRKQAQDAERRQQEREIAEEVERGDEPEPPVEASELGDFEAELESVEFPASGADIVAQLGDYAVQSVEGSYAIREVVPETEKEEFDSPAAVRVQIRRPTVAAAMKRVVEAGETLRNTEFSWSQRRAYEQTFRELEAIDADDDEGIAVVSDWVVDRIHEDETLPSSRAVRRQAAKFCRTNGYEVRADEWLGI</sequence>
<reference evidence="2" key="1">
    <citation type="journal article" date="2014" name="Int. J. Syst. Evol. Microbiol.">
        <title>Complete genome sequence of Corynebacterium casei LMG S-19264T (=DSM 44701T), isolated from a smear-ripened cheese.</title>
        <authorList>
            <consortium name="US DOE Joint Genome Institute (JGI-PGF)"/>
            <person name="Walter F."/>
            <person name="Albersmeier A."/>
            <person name="Kalinowski J."/>
            <person name="Ruckert C."/>
        </authorList>
    </citation>
    <scope>NUCLEOTIDE SEQUENCE</scope>
    <source>
        <strain evidence="2">JCM 19596</strain>
    </source>
</reference>
<keyword evidence="3" id="KW-1185">Reference proteome</keyword>
<reference evidence="2" key="2">
    <citation type="submission" date="2020-09" db="EMBL/GenBank/DDBJ databases">
        <authorList>
            <person name="Sun Q."/>
            <person name="Ohkuma M."/>
        </authorList>
    </citation>
    <scope>NUCLEOTIDE SEQUENCE</scope>
    <source>
        <strain evidence="2">JCM 19596</strain>
    </source>
</reference>
<dbReference type="InterPro" id="IPR043899">
    <property type="entry name" value="DUF5789"/>
</dbReference>
<evidence type="ECO:0000256" key="1">
    <source>
        <dbReference type="SAM" id="MobiDB-lite"/>
    </source>
</evidence>
<proteinExistence type="predicted"/>
<dbReference type="Pfam" id="PF19102">
    <property type="entry name" value="DUF5789"/>
    <property type="match status" value="1"/>
</dbReference>
<accession>A0A830F9F6</accession>
<organism evidence="2 3">
    <name type="scientific">Halocalculus aciditolerans</name>
    <dbReference type="NCBI Taxonomy" id="1383812"/>
    <lineage>
        <taxon>Archaea</taxon>
        <taxon>Methanobacteriati</taxon>
        <taxon>Methanobacteriota</taxon>
        <taxon>Stenosarchaea group</taxon>
        <taxon>Halobacteria</taxon>
        <taxon>Halobacteriales</taxon>
        <taxon>Halobacteriaceae</taxon>
        <taxon>Halocalculus</taxon>
    </lineage>
</organism>
<dbReference type="EMBL" id="BMPG01000001">
    <property type="protein sequence ID" value="GGL52284.1"/>
    <property type="molecule type" value="Genomic_DNA"/>
</dbReference>